<evidence type="ECO:0000313" key="1">
    <source>
        <dbReference type="EMBL" id="TFK60746.1"/>
    </source>
</evidence>
<name>A0ACD3A5D4_9AGAR</name>
<proteinExistence type="predicted"/>
<dbReference type="EMBL" id="ML208737">
    <property type="protein sequence ID" value="TFK60746.1"/>
    <property type="molecule type" value="Genomic_DNA"/>
</dbReference>
<keyword evidence="2" id="KW-1185">Reference proteome</keyword>
<accession>A0ACD3A5D4</accession>
<dbReference type="Proteomes" id="UP000308600">
    <property type="component" value="Unassembled WGS sequence"/>
</dbReference>
<protein>
    <submittedName>
        <fullName evidence="1">Uncharacterized protein</fullName>
    </submittedName>
</protein>
<reference evidence="1 2" key="1">
    <citation type="journal article" date="2019" name="Nat. Ecol. Evol.">
        <title>Megaphylogeny resolves global patterns of mushroom evolution.</title>
        <authorList>
            <person name="Varga T."/>
            <person name="Krizsan K."/>
            <person name="Foldi C."/>
            <person name="Dima B."/>
            <person name="Sanchez-Garcia M."/>
            <person name="Sanchez-Ramirez S."/>
            <person name="Szollosi G.J."/>
            <person name="Szarkandi J.G."/>
            <person name="Papp V."/>
            <person name="Albert L."/>
            <person name="Andreopoulos W."/>
            <person name="Angelini C."/>
            <person name="Antonin V."/>
            <person name="Barry K.W."/>
            <person name="Bougher N.L."/>
            <person name="Buchanan P."/>
            <person name="Buyck B."/>
            <person name="Bense V."/>
            <person name="Catcheside P."/>
            <person name="Chovatia M."/>
            <person name="Cooper J."/>
            <person name="Damon W."/>
            <person name="Desjardin D."/>
            <person name="Finy P."/>
            <person name="Geml J."/>
            <person name="Haridas S."/>
            <person name="Hughes K."/>
            <person name="Justo A."/>
            <person name="Karasinski D."/>
            <person name="Kautmanova I."/>
            <person name="Kiss B."/>
            <person name="Kocsube S."/>
            <person name="Kotiranta H."/>
            <person name="LaButti K.M."/>
            <person name="Lechner B.E."/>
            <person name="Liimatainen K."/>
            <person name="Lipzen A."/>
            <person name="Lukacs Z."/>
            <person name="Mihaltcheva S."/>
            <person name="Morgado L.N."/>
            <person name="Niskanen T."/>
            <person name="Noordeloos M.E."/>
            <person name="Ohm R.A."/>
            <person name="Ortiz-Santana B."/>
            <person name="Ovrebo C."/>
            <person name="Racz N."/>
            <person name="Riley R."/>
            <person name="Savchenko A."/>
            <person name="Shiryaev A."/>
            <person name="Soop K."/>
            <person name="Spirin V."/>
            <person name="Szebenyi C."/>
            <person name="Tomsovsky M."/>
            <person name="Tulloss R.E."/>
            <person name="Uehling J."/>
            <person name="Grigoriev I.V."/>
            <person name="Vagvolgyi C."/>
            <person name="Papp T."/>
            <person name="Martin F.M."/>
            <person name="Miettinen O."/>
            <person name="Hibbett D.S."/>
            <person name="Nagy L.G."/>
        </authorList>
    </citation>
    <scope>NUCLEOTIDE SEQUENCE [LARGE SCALE GENOMIC DNA]</scope>
    <source>
        <strain evidence="1 2">NL-1719</strain>
    </source>
</reference>
<gene>
    <name evidence="1" type="ORF">BDN72DRAFT_965534</name>
</gene>
<sequence>MLSHNSSTDSSETLPNADLTLQQERAELEIEIGKLEVTLANLKRKRNALISIGKIPTDILLKVFESVLGHDRRLRLGLGQLTFFQNDIKQETDAEIWSIKAMTHVCSLWRDLALDSPSLWSLIRLNSKHDIILEKLNRSQPTSLTISCVHFDAFRSHFRELDAILSVPSQLQRIKHLELGFPYASFKPLVERLTVDPPHNLESCVFVASNSQTFPVIKLPIKLLRYSSKTLRCLRMSRCNFEFDGINGTIHLPNLSRLALNGHEPIALLSRLSFPPTCLVTLSGGGSLDEDDSSSHDLRLAIQRIWGPQNAGPDCQFHALTIHLTKAYQASPFTLATKHSPENLVIWQYSLGYFTFRHWLGVLLLDNIRTLRVDLSLPPAVWGLLDQYCPNIIRLSLNEDDIAYWFQTVLYIRGLNEPPPSSISGGELPTPCFLKLEVLEYTGRSLAQFSHYTALGDCLKQRHEMGRSLKSLTLPNIPTVHLKELAQYVDGEIISNE</sequence>
<evidence type="ECO:0000313" key="2">
    <source>
        <dbReference type="Proteomes" id="UP000308600"/>
    </source>
</evidence>
<organism evidence="1 2">
    <name type="scientific">Pluteus cervinus</name>
    <dbReference type="NCBI Taxonomy" id="181527"/>
    <lineage>
        <taxon>Eukaryota</taxon>
        <taxon>Fungi</taxon>
        <taxon>Dikarya</taxon>
        <taxon>Basidiomycota</taxon>
        <taxon>Agaricomycotina</taxon>
        <taxon>Agaricomycetes</taxon>
        <taxon>Agaricomycetidae</taxon>
        <taxon>Agaricales</taxon>
        <taxon>Pluteineae</taxon>
        <taxon>Pluteaceae</taxon>
        <taxon>Pluteus</taxon>
    </lineage>
</organism>